<feature type="domain" description="OmpR/PhoB-type" evidence="9">
    <location>
        <begin position="129"/>
        <end position="225"/>
    </location>
</feature>
<evidence type="ECO:0000256" key="2">
    <source>
        <dbReference type="ARBA" id="ARBA00023012"/>
    </source>
</evidence>
<dbReference type="PANTHER" id="PTHR48111">
    <property type="entry name" value="REGULATOR OF RPOS"/>
    <property type="match status" value="1"/>
</dbReference>
<dbReference type="SMART" id="SM00448">
    <property type="entry name" value="REC"/>
    <property type="match status" value="1"/>
</dbReference>
<dbReference type="InterPro" id="IPR001789">
    <property type="entry name" value="Sig_transdc_resp-reg_receiver"/>
</dbReference>
<dbReference type="InterPro" id="IPR001867">
    <property type="entry name" value="OmpR/PhoB-type_DNA-bd"/>
</dbReference>
<dbReference type="SUPFAM" id="SSF46894">
    <property type="entry name" value="C-terminal effector domain of the bipartite response regulators"/>
    <property type="match status" value="1"/>
</dbReference>
<dbReference type="GO" id="GO:0005829">
    <property type="term" value="C:cytosol"/>
    <property type="evidence" value="ECO:0007669"/>
    <property type="project" value="TreeGrafter"/>
</dbReference>
<reference evidence="10 11" key="1">
    <citation type="submission" date="2014-02" db="EMBL/GenBank/DDBJ databases">
        <title>The small core and large imbalanced accessory genome model reveals a collaborative survival strategy of Sorangium cellulosum strains in nature.</title>
        <authorList>
            <person name="Han K."/>
            <person name="Peng R."/>
            <person name="Blom J."/>
            <person name="Li Y.-Z."/>
        </authorList>
    </citation>
    <scope>NUCLEOTIDE SEQUENCE [LARGE SCALE GENOMIC DNA]</scope>
    <source>
        <strain evidence="10 11">So0157-25</strain>
    </source>
</reference>
<keyword evidence="5" id="KW-0804">Transcription</keyword>
<keyword evidence="4 7" id="KW-0238">DNA-binding</keyword>
<feature type="DNA-binding region" description="OmpR/PhoB-type" evidence="7">
    <location>
        <begin position="129"/>
        <end position="225"/>
    </location>
</feature>
<dbReference type="GO" id="GO:0032993">
    <property type="term" value="C:protein-DNA complex"/>
    <property type="evidence" value="ECO:0007669"/>
    <property type="project" value="TreeGrafter"/>
</dbReference>
<name>A0A150P5Y3_SORCE</name>
<dbReference type="Gene3D" id="1.10.10.10">
    <property type="entry name" value="Winged helix-like DNA-binding domain superfamily/Winged helix DNA-binding domain"/>
    <property type="match status" value="1"/>
</dbReference>
<evidence type="ECO:0000256" key="1">
    <source>
        <dbReference type="ARBA" id="ARBA00022553"/>
    </source>
</evidence>
<sequence>MARILVIEDEPALQKVLDYNLRQAGHEVLLAGQGSEGVRLAMDQRPDLVLLDLMLPDISGTEVCRALQQSEGTQQIPVMIVSARGDEVDRIVGFELGAVDYVVKPFSVRELVLRVQAVLRRARSSGAGERCIEFGCLRIDEGAHRVWVDREEVELTLLEFKLLVALYEARERVQTRTALLDGVWGIDVSITTRTVDTHVKRLRDKLRHAGDYIQTVRGIGYRFAASPEVPESRSA</sequence>
<dbReference type="InterPro" id="IPR016032">
    <property type="entry name" value="Sig_transdc_resp-reg_C-effctor"/>
</dbReference>
<dbReference type="Proteomes" id="UP000075420">
    <property type="component" value="Unassembled WGS sequence"/>
</dbReference>
<keyword evidence="3" id="KW-0805">Transcription regulation</keyword>
<evidence type="ECO:0000259" key="8">
    <source>
        <dbReference type="PROSITE" id="PS50110"/>
    </source>
</evidence>
<evidence type="ECO:0000256" key="3">
    <source>
        <dbReference type="ARBA" id="ARBA00023015"/>
    </source>
</evidence>
<keyword evidence="2" id="KW-0902">Two-component regulatory system</keyword>
<gene>
    <name evidence="10" type="ORF">BE08_16010</name>
</gene>
<dbReference type="CDD" id="cd00383">
    <property type="entry name" value="trans_reg_C"/>
    <property type="match status" value="1"/>
</dbReference>
<comment type="caution">
    <text evidence="10">The sequence shown here is derived from an EMBL/GenBank/DDBJ whole genome shotgun (WGS) entry which is preliminary data.</text>
</comment>
<dbReference type="Pfam" id="PF00486">
    <property type="entry name" value="Trans_reg_C"/>
    <property type="match status" value="1"/>
</dbReference>
<proteinExistence type="predicted"/>
<dbReference type="SMART" id="SM00862">
    <property type="entry name" value="Trans_reg_C"/>
    <property type="match status" value="1"/>
</dbReference>
<dbReference type="PROSITE" id="PS51755">
    <property type="entry name" value="OMPR_PHOB"/>
    <property type="match status" value="1"/>
</dbReference>
<dbReference type="GO" id="GO:0006355">
    <property type="term" value="P:regulation of DNA-templated transcription"/>
    <property type="evidence" value="ECO:0007669"/>
    <property type="project" value="InterPro"/>
</dbReference>
<accession>A0A150P5Y3</accession>
<feature type="domain" description="Response regulatory" evidence="8">
    <location>
        <begin position="3"/>
        <end position="119"/>
    </location>
</feature>
<dbReference type="PROSITE" id="PS50110">
    <property type="entry name" value="RESPONSE_REGULATORY"/>
    <property type="match status" value="1"/>
</dbReference>
<dbReference type="InterPro" id="IPR011006">
    <property type="entry name" value="CheY-like_superfamily"/>
</dbReference>
<evidence type="ECO:0000313" key="10">
    <source>
        <dbReference type="EMBL" id="KYF50888.1"/>
    </source>
</evidence>
<dbReference type="GO" id="GO:0000976">
    <property type="term" value="F:transcription cis-regulatory region binding"/>
    <property type="evidence" value="ECO:0007669"/>
    <property type="project" value="TreeGrafter"/>
</dbReference>
<dbReference type="Gene3D" id="3.40.50.2300">
    <property type="match status" value="1"/>
</dbReference>
<evidence type="ECO:0000256" key="7">
    <source>
        <dbReference type="PROSITE-ProRule" id="PRU01091"/>
    </source>
</evidence>
<dbReference type="PANTHER" id="PTHR48111:SF21">
    <property type="entry name" value="DNA-BINDING DUAL MASTER TRANSCRIPTIONAL REGULATOR RPAA"/>
    <property type="match status" value="1"/>
</dbReference>
<dbReference type="FunFam" id="3.40.50.2300:FF:000001">
    <property type="entry name" value="DNA-binding response regulator PhoB"/>
    <property type="match status" value="1"/>
</dbReference>
<evidence type="ECO:0000313" key="11">
    <source>
        <dbReference type="Proteomes" id="UP000075420"/>
    </source>
</evidence>
<evidence type="ECO:0000256" key="6">
    <source>
        <dbReference type="PROSITE-ProRule" id="PRU00169"/>
    </source>
</evidence>
<evidence type="ECO:0000259" key="9">
    <source>
        <dbReference type="PROSITE" id="PS51755"/>
    </source>
</evidence>
<dbReference type="GO" id="GO:0000156">
    <property type="term" value="F:phosphorelay response regulator activity"/>
    <property type="evidence" value="ECO:0007669"/>
    <property type="project" value="TreeGrafter"/>
</dbReference>
<organism evidence="10 11">
    <name type="scientific">Sorangium cellulosum</name>
    <name type="common">Polyangium cellulosum</name>
    <dbReference type="NCBI Taxonomy" id="56"/>
    <lineage>
        <taxon>Bacteria</taxon>
        <taxon>Pseudomonadati</taxon>
        <taxon>Myxococcota</taxon>
        <taxon>Polyangia</taxon>
        <taxon>Polyangiales</taxon>
        <taxon>Polyangiaceae</taxon>
        <taxon>Sorangium</taxon>
    </lineage>
</organism>
<protein>
    <submittedName>
        <fullName evidence="10">ArsR family transcriptional regulator</fullName>
    </submittedName>
</protein>
<dbReference type="EMBL" id="JELY01003052">
    <property type="protein sequence ID" value="KYF50888.1"/>
    <property type="molecule type" value="Genomic_DNA"/>
</dbReference>
<dbReference type="InterPro" id="IPR039420">
    <property type="entry name" value="WalR-like"/>
</dbReference>
<feature type="modified residue" description="4-aspartylphosphate" evidence="6">
    <location>
        <position position="52"/>
    </location>
</feature>
<dbReference type="Gene3D" id="6.10.250.690">
    <property type="match status" value="1"/>
</dbReference>
<evidence type="ECO:0000256" key="5">
    <source>
        <dbReference type="ARBA" id="ARBA00023163"/>
    </source>
</evidence>
<dbReference type="AlphaFoldDB" id="A0A150P5Y3"/>
<dbReference type="InterPro" id="IPR036388">
    <property type="entry name" value="WH-like_DNA-bd_sf"/>
</dbReference>
<dbReference type="Pfam" id="PF00072">
    <property type="entry name" value="Response_reg"/>
    <property type="match status" value="1"/>
</dbReference>
<keyword evidence="1 6" id="KW-0597">Phosphoprotein</keyword>
<evidence type="ECO:0000256" key="4">
    <source>
        <dbReference type="ARBA" id="ARBA00023125"/>
    </source>
</evidence>
<dbReference type="SUPFAM" id="SSF52172">
    <property type="entry name" value="CheY-like"/>
    <property type="match status" value="1"/>
</dbReference>